<proteinExistence type="predicted"/>
<comment type="caution">
    <text evidence="2">The sequence shown here is derived from an EMBL/GenBank/DDBJ whole genome shotgun (WGS) entry which is preliminary data.</text>
</comment>
<name>A0A831RX27_9GAMM</name>
<sequence length="159" mass="17783">MTTDTPAPEENKPWNRYQQLYVRYLSAVLMDLTVINLFDEYWDAVIINSFSISLLAAILLQIMLQASIALEHHVGSFVQERAGAHGRKARIFSAWAVLFVSKLVILEALSFTFGDEVQFIGIYHGLIPFLTIVIAMLAAEAVMRRIYHALGQTTGAQPA</sequence>
<evidence type="ECO:0000256" key="1">
    <source>
        <dbReference type="SAM" id="Phobius"/>
    </source>
</evidence>
<gene>
    <name evidence="2" type="ORF">ENJ12_03915</name>
</gene>
<feature type="transmembrane region" description="Helical" evidence="1">
    <location>
        <begin position="91"/>
        <end position="113"/>
    </location>
</feature>
<keyword evidence="1" id="KW-0812">Transmembrane</keyword>
<dbReference type="Proteomes" id="UP000886339">
    <property type="component" value="Unassembled WGS sequence"/>
</dbReference>
<keyword evidence="1" id="KW-1133">Transmembrane helix</keyword>
<reference evidence="2" key="1">
    <citation type="journal article" date="2020" name="mSystems">
        <title>Genome- and Community-Level Interaction Insights into Carbon Utilization and Element Cycling Functions of Hydrothermarchaeota in Hydrothermal Sediment.</title>
        <authorList>
            <person name="Zhou Z."/>
            <person name="Liu Y."/>
            <person name="Xu W."/>
            <person name="Pan J."/>
            <person name="Luo Z.H."/>
            <person name="Li M."/>
        </authorList>
    </citation>
    <scope>NUCLEOTIDE SEQUENCE [LARGE SCALE GENOMIC DNA]</scope>
    <source>
        <strain evidence="2">HyVt-458</strain>
    </source>
</reference>
<feature type="transmembrane region" description="Helical" evidence="1">
    <location>
        <begin position="119"/>
        <end position="139"/>
    </location>
</feature>
<protein>
    <submittedName>
        <fullName evidence="2">Uncharacterized protein</fullName>
    </submittedName>
</protein>
<dbReference type="AlphaFoldDB" id="A0A831RX27"/>
<feature type="transmembrane region" description="Helical" evidence="1">
    <location>
        <begin position="20"/>
        <end position="38"/>
    </location>
</feature>
<organism evidence="2">
    <name type="scientific">Thiolapillus brandeum</name>
    <dbReference type="NCBI Taxonomy" id="1076588"/>
    <lineage>
        <taxon>Bacteria</taxon>
        <taxon>Pseudomonadati</taxon>
        <taxon>Pseudomonadota</taxon>
        <taxon>Gammaproteobacteria</taxon>
        <taxon>Chromatiales</taxon>
        <taxon>Sedimenticolaceae</taxon>
        <taxon>Thiolapillus</taxon>
    </lineage>
</organism>
<evidence type="ECO:0000313" key="2">
    <source>
        <dbReference type="EMBL" id="HEC05968.1"/>
    </source>
</evidence>
<keyword evidence="1" id="KW-0472">Membrane</keyword>
<dbReference type="EMBL" id="DRLF01000143">
    <property type="protein sequence ID" value="HEC05968.1"/>
    <property type="molecule type" value="Genomic_DNA"/>
</dbReference>
<feature type="transmembrane region" description="Helical" evidence="1">
    <location>
        <begin position="44"/>
        <end position="70"/>
    </location>
</feature>
<accession>A0A831RX27</accession>